<comment type="catalytic activity">
    <reaction evidence="8">
        <text>L-seryl-[protein] + ATP = O-phospho-L-seryl-[protein] + ADP + H(+)</text>
        <dbReference type="Rhea" id="RHEA:17989"/>
        <dbReference type="Rhea" id="RHEA-COMP:9863"/>
        <dbReference type="Rhea" id="RHEA-COMP:11604"/>
        <dbReference type="ChEBI" id="CHEBI:15378"/>
        <dbReference type="ChEBI" id="CHEBI:29999"/>
        <dbReference type="ChEBI" id="CHEBI:30616"/>
        <dbReference type="ChEBI" id="CHEBI:83421"/>
        <dbReference type="ChEBI" id="CHEBI:456216"/>
        <dbReference type="EC" id="2.7.11.1"/>
    </reaction>
</comment>
<dbReference type="InterPro" id="IPR051334">
    <property type="entry name" value="SRPK"/>
</dbReference>
<evidence type="ECO:0000313" key="9">
    <source>
        <dbReference type="EMBL" id="KAG1903368.1"/>
    </source>
</evidence>
<dbReference type="EC" id="2.7.11.1" evidence="1"/>
<evidence type="ECO:0000256" key="3">
    <source>
        <dbReference type="ARBA" id="ARBA00022679"/>
    </source>
</evidence>
<dbReference type="PANTHER" id="PTHR47634:SF9">
    <property type="entry name" value="PROTEIN KINASE DOMAIN-CONTAINING PROTEIN-RELATED"/>
    <property type="match status" value="1"/>
</dbReference>
<gene>
    <name evidence="9" type="ORF">F5891DRAFT_934852</name>
</gene>
<proteinExistence type="predicted"/>
<dbReference type="GO" id="GO:0050684">
    <property type="term" value="P:regulation of mRNA processing"/>
    <property type="evidence" value="ECO:0007669"/>
    <property type="project" value="TreeGrafter"/>
</dbReference>
<protein>
    <recommendedName>
        <fullName evidence="1">non-specific serine/threonine protein kinase</fullName>
        <ecNumber evidence="1">2.7.11.1</ecNumber>
    </recommendedName>
</protein>
<dbReference type="Gene3D" id="1.10.510.10">
    <property type="entry name" value="Transferase(Phosphotransferase) domain 1"/>
    <property type="match status" value="1"/>
</dbReference>
<comment type="caution">
    <text evidence="9">The sequence shown here is derived from an EMBL/GenBank/DDBJ whole genome shotgun (WGS) entry which is preliminary data.</text>
</comment>
<dbReference type="Proteomes" id="UP001195769">
    <property type="component" value="Unassembled WGS sequence"/>
</dbReference>
<dbReference type="EMBL" id="JABBWK010000013">
    <property type="protein sequence ID" value="KAG1903368.1"/>
    <property type="molecule type" value="Genomic_DNA"/>
</dbReference>
<dbReference type="RefSeq" id="XP_041228943.1">
    <property type="nucleotide sequence ID" value="XM_041374030.1"/>
</dbReference>
<dbReference type="SUPFAM" id="SSF56112">
    <property type="entry name" value="Protein kinase-like (PK-like)"/>
    <property type="match status" value="1"/>
</dbReference>
<evidence type="ECO:0000256" key="8">
    <source>
        <dbReference type="ARBA" id="ARBA00048679"/>
    </source>
</evidence>
<evidence type="ECO:0000256" key="2">
    <source>
        <dbReference type="ARBA" id="ARBA00022527"/>
    </source>
</evidence>
<accession>A0AAD4EBS3</accession>
<dbReference type="GeneID" id="64668328"/>
<keyword evidence="10" id="KW-1185">Reference proteome</keyword>
<evidence type="ECO:0000313" key="10">
    <source>
        <dbReference type="Proteomes" id="UP001195769"/>
    </source>
</evidence>
<feature type="non-terminal residue" evidence="9">
    <location>
        <position position="66"/>
    </location>
</feature>
<dbReference type="PANTHER" id="PTHR47634">
    <property type="entry name" value="PROTEIN KINASE DOMAIN-CONTAINING PROTEIN-RELATED"/>
    <property type="match status" value="1"/>
</dbReference>
<dbReference type="GO" id="GO:0005634">
    <property type="term" value="C:nucleus"/>
    <property type="evidence" value="ECO:0007669"/>
    <property type="project" value="TreeGrafter"/>
</dbReference>
<keyword evidence="4" id="KW-0547">Nucleotide-binding</keyword>
<keyword evidence="3" id="KW-0808">Transferase</keyword>
<name>A0AAD4EBS3_9AGAM</name>
<evidence type="ECO:0000256" key="4">
    <source>
        <dbReference type="ARBA" id="ARBA00022741"/>
    </source>
</evidence>
<dbReference type="AlphaFoldDB" id="A0AAD4EBS3"/>
<dbReference type="GO" id="GO:0005737">
    <property type="term" value="C:cytoplasm"/>
    <property type="evidence" value="ECO:0007669"/>
    <property type="project" value="TreeGrafter"/>
</dbReference>
<evidence type="ECO:0000256" key="5">
    <source>
        <dbReference type="ARBA" id="ARBA00022777"/>
    </source>
</evidence>
<evidence type="ECO:0000256" key="1">
    <source>
        <dbReference type="ARBA" id="ARBA00012513"/>
    </source>
</evidence>
<dbReference type="Gene3D" id="3.30.200.20">
    <property type="entry name" value="Phosphorylase Kinase, domain 1"/>
    <property type="match status" value="1"/>
</dbReference>
<keyword evidence="2" id="KW-0723">Serine/threonine-protein kinase</keyword>
<sequence>HVVSCLDSFQHRVPQDAHEYIVFGLLGEILLALIQCNKKGVPKPLVKVIAKQVLLGLQYLHYECDL</sequence>
<evidence type="ECO:0000256" key="7">
    <source>
        <dbReference type="ARBA" id="ARBA00047899"/>
    </source>
</evidence>
<evidence type="ECO:0000256" key="6">
    <source>
        <dbReference type="ARBA" id="ARBA00022840"/>
    </source>
</evidence>
<organism evidence="9 10">
    <name type="scientific">Suillus fuscotomentosus</name>
    <dbReference type="NCBI Taxonomy" id="1912939"/>
    <lineage>
        <taxon>Eukaryota</taxon>
        <taxon>Fungi</taxon>
        <taxon>Dikarya</taxon>
        <taxon>Basidiomycota</taxon>
        <taxon>Agaricomycotina</taxon>
        <taxon>Agaricomycetes</taxon>
        <taxon>Agaricomycetidae</taxon>
        <taxon>Boletales</taxon>
        <taxon>Suillineae</taxon>
        <taxon>Suillaceae</taxon>
        <taxon>Suillus</taxon>
    </lineage>
</organism>
<dbReference type="GO" id="GO:0004674">
    <property type="term" value="F:protein serine/threonine kinase activity"/>
    <property type="evidence" value="ECO:0007669"/>
    <property type="project" value="UniProtKB-KW"/>
</dbReference>
<reference evidence="9" key="1">
    <citation type="journal article" date="2020" name="New Phytol.">
        <title>Comparative genomics reveals dynamic genome evolution in host specialist ectomycorrhizal fungi.</title>
        <authorList>
            <person name="Lofgren L.A."/>
            <person name="Nguyen N.H."/>
            <person name="Vilgalys R."/>
            <person name="Ruytinx J."/>
            <person name="Liao H.L."/>
            <person name="Branco S."/>
            <person name="Kuo A."/>
            <person name="LaButti K."/>
            <person name="Lipzen A."/>
            <person name="Andreopoulos W."/>
            <person name="Pangilinan J."/>
            <person name="Riley R."/>
            <person name="Hundley H."/>
            <person name="Na H."/>
            <person name="Barry K."/>
            <person name="Grigoriev I.V."/>
            <person name="Stajich J.E."/>
            <person name="Kennedy P.G."/>
        </authorList>
    </citation>
    <scope>NUCLEOTIDE SEQUENCE</scope>
    <source>
        <strain evidence="9">FC203</strain>
    </source>
</reference>
<dbReference type="GO" id="GO:0000245">
    <property type="term" value="P:spliceosomal complex assembly"/>
    <property type="evidence" value="ECO:0007669"/>
    <property type="project" value="TreeGrafter"/>
</dbReference>
<keyword evidence="6" id="KW-0067">ATP-binding</keyword>
<comment type="catalytic activity">
    <reaction evidence="7">
        <text>L-threonyl-[protein] + ATP = O-phospho-L-threonyl-[protein] + ADP + H(+)</text>
        <dbReference type="Rhea" id="RHEA:46608"/>
        <dbReference type="Rhea" id="RHEA-COMP:11060"/>
        <dbReference type="Rhea" id="RHEA-COMP:11605"/>
        <dbReference type="ChEBI" id="CHEBI:15378"/>
        <dbReference type="ChEBI" id="CHEBI:30013"/>
        <dbReference type="ChEBI" id="CHEBI:30616"/>
        <dbReference type="ChEBI" id="CHEBI:61977"/>
        <dbReference type="ChEBI" id="CHEBI:456216"/>
        <dbReference type="EC" id="2.7.11.1"/>
    </reaction>
</comment>
<dbReference type="GO" id="GO:0005524">
    <property type="term" value="F:ATP binding"/>
    <property type="evidence" value="ECO:0007669"/>
    <property type="project" value="UniProtKB-KW"/>
</dbReference>
<feature type="non-terminal residue" evidence="9">
    <location>
        <position position="1"/>
    </location>
</feature>
<dbReference type="InterPro" id="IPR011009">
    <property type="entry name" value="Kinase-like_dom_sf"/>
</dbReference>
<keyword evidence="5" id="KW-0418">Kinase</keyword>